<sequence>MDEDEERLWFQVGGVDGVNGAMILGDGDNVALHAVRRRDMPFIAETGGGDMTDHNNRRAWIARTRRNNLRFRITLLAATVLGFSLFAVVLTGIAIRHCFTKAAYKMEIYEVVDRGYISTQYIHLLNEALHLIRHKRESDLLRKIRKLNEAYTGLLENVREVMKSLTAEDENIESFEDD</sequence>
<protein>
    <submittedName>
        <fullName evidence="2">Uncharacterized protein</fullName>
    </submittedName>
</protein>
<keyword evidence="1" id="KW-0812">Transmembrane</keyword>
<accession>A0A0A9XNH5</accession>
<keyword evidence="1" id="KW-0472">Membrane</keyword>
<name>A0A0A9XNH5_LYGHE</name>
<evidence type="ECO:0000313" key="2">
    <source>
        <dbReference type="EMBL" id="JAG21519.1"/>
    </source>
</evidence>
<proteinExistence type="predicted"/>
<dbReference type="EMBL" id="GBRD01018202">
    <property type="protein sequence ID" value="JAG47625.1"/>
    <property type="molecule type" value="Transcribed_RNA"/>
</dbReference>
<keyword evidence="1" id="KW-1133">Transmembrane helix</keyword>
<evidence type="ECO:0000256" key="1">
    <source>
        <dbReference type="SAM" id="Phobius"/>
    </source>
</evidence>
<evidence type="ECO:0000313" key="3">
    <source>
        <dbReference type="EMBL" id="JAG47625.1"/>
    </source>
</evidence>
<dbReference type="AlphaFoldDB" id="A0A0A9XNH5"/>
<gene>
    <name evidence="2" type="ORF">CM83_99717</name>
</gene>
<reference evidence="2" key="1">
    <citation type="journal article" date="2014" name="PLoS ONE">
        <title>Transcriptome-Based Identification of ABC Transporters in the Western Tarnished Plant Bug Lygus hesperus.</title>
        <authorList>
            <person name="Hull J.J."/>
            <person name="Chaney K."/>
            <person name="Geib S.M."/>
            <person name="Fabrick J.A."/>
            <person name="Brent C.S."/>
            <person name="Walsh D."/>
            <person name="Lavine L.C."/>
        </authorList>
    </citation>
    <scope>NUCLEOTIDE SEQUENCE</scope>
</reference>
<reference evidence="3" key="3">
    <citation type="submission" date="2014-09" db="EMBL/GenBank/DDBJ databases">
        <authorList>
            <person name="Magalhaes I.L.F."/>
            <person name="Oliveira U."/>
            <person name="Santos F.R."/>
            <person name="Vidigal T.H.D.A."/>
            <person name="Brescovit A.D."/>
            <person name="Santos A.J."/>
        </authorList>
    </citation>
    <scope>NUCLEOTIDE SEQUENCE</scope>
</reference>
<dbReference type="EMBL" id="GBHO01022085">
    <property type="protein sequence ID" value="JAG21519.1"/>
    <property type="molecule type" value="Transcribed_RNA"/>
</dbReference>
<organism evidence="2">
    <name type="scientific">Lygus hesperus</name>
    <name type="common">Western plant bug</name>
    <dbReference type="NCBI Taxonomy" id="30085"/>
    <lineage>
        <taxon>Eukaryota</taxon>
        <taxon>Metazoa</taxon>
        <taxon>Ecdysozoa</taxon>
        <taxon>Arthropoda</taxon>
        <taxon>Hexapoda</taxon>
        <taxon>Insecta</taxon>
        <taxon>Pterygota</taxon>
        <taxon>Neoptera</taxon>
        <taxon>Paraneoptera</taxon>
        <taxon>Hemiptera</taxon>
        <taxon>Heteroptera</taxon>
        <taxon>Panheteroptera</taxon>
        <taxon>Cimicomorpha</taxon>
        <taxon>Miridae</taxon>
        <taxon>Mirini</taxon>
        <taxon>Lygus</taxon>
    </lineage>
</organism>
<reference evidence="2" key="2">
    <citation type="submission" date="2014-07" db="EMBL/GenBank/DDBJ databases">
        <authorList>
            <person name="Hull J."/>
        </authorList>
    </citation>
    <scope>NUCLEOTIDE SEQUENCE</scope>
</reference>
<feature type="transmembrane region" description="Helical" evidence="1">
    <location>
        <begin position="73"/>
        <end position="95"/>
    </location>
</feature>